<name>A0ACC0A310_CATRO</name>
<protein>
    <submittedName>
        <fullName evidence="1">Uncharacterized protein</fullName>
    </submittedName>
</protein>
<dbReference type="EMBL" id="CM044707">
    <property type="protein sequence ID" value="KAI5653911.1"/>
    <property type="molecule type" value="Genomic_DNA"/>
</dbReference>
<reference evidence="2" key="1">
    <citation type="journal article" date="2023" name="Nat. Plants">
        <title>Single-cell RNA sequencing provides a high-resolution roadmap for understanding the multicellular compartmentation of specialized metabolism.</title>
        <authorList>
            <person name="Sun S."/>
            <person name="Shen X."/>
            <person name="Li Y."/>
            <person name="Li Y."/>
            <person name="Wang S."/>
            <person name="Li R."/>
            <person name="Zhang H."/>
            <person name="Shen G."/>
            <person name="Guo B."/>
            <person name="Wei J."/>
            <person name="Xu J."/>
            <person name="St-Pierre B."/>
            <person name="Chen S."/>
            <person name="Sun C."/>
        </authorList>
    </citation>
    <scope>NUCLEOTIDE SEQUENCE [LARGE SCALE GENOMIC DNA]</scope>
</reference>
<keyword evidence="2" id="KW-1185">Reference proteome</keyword>
<proteinExistence type="predicted"/>
<accession>A0ACC0A310</accession>
<evidence type="ECO:0000313" key="2">
    <source>
        <dbReference type="Proteomes" id="UP001060085"/>
    </source>
</evidence>
<dbReference type="Proteomes" id="UP001060085">
    <property type="component" value="Linkage Group LG07"/>
</dbReference>
<evidence type="ECO:0000313" key="1">
    <source>
        <dbReference type="EMBL" id="KAI5653911.1"/>
    </source>
</evidence>
<gene>
    <name evidence="1" type="ORF">M9H77_31098</name>
</gene>
<sequence length="139" mass="15499">MAKSRNSSLSVFLFLFFLSSILTIQVKGEELGRKVGGRMKIQDVKTNKEVQELGRYCVEEYNRGLRNKHHQKSNGRAAVVFAEVVEAERQVVSGIKYYLKISAISAVSGVPKTFTAIVVVKPWAHSKELLNFSPSPATK</sequence>
<organism evidence="1 2">
    <name type="scientific">Catharanthus roseus</name>
    <name type="common">Madagascar periwinkle</name>
    <name type="synonym">Vinca rosea</name>
    <dbReference type="NCBI Taxonomy" id="4058"/>
    <lineage>
        <taxon>Eukaryota</taxon>
        <taxon>Viridiplantae</taxon>
        <taxon>Streptophyta</taxon>
        <taxon>Embryophyta</taxon>
        <taxon>Tracheophyta</taxon>
        <taxon>Spermatophyta</taxon>
        <taxon>Magnoliopsida</taxon>
        <taxon>eudicotyledons</taxon>
        <taxon>Gunneridae</taxon>
        <taxon>Pentapetalae</taxon>
        <taxon>asterids</taxon>
        <taxon>lamiids</taxon>
        <taxon>Gentianales</taxon>
        <taxon>Apocynaceae</taxon>
        <taxon>Rauvolfioideae</taxon>
        <taxon>Vinceae</taxon>
        <taxon>Catharanthinae</taxon>
        <taxon>Catharanthus</taxon>
    </lineage>
</organism>
<comment type="caution">
    <text evidence="1">The sequence shown here is derived from an EMBL/GenBank/DDBJ whole genome shotgun (WGS) entry which is preliminary data.</text>
</comment>